<sequence>MNGDIASIIQAVVQRAPQWLRHDMSSKDEAVRLRAEEAMAAMIADALTKAQAA</sequence>
<proteinExistence type="predicted"/>
<gene>
    <name evidence="1" type="ORF">H7F51_14590</name>
</gene>
<dbReference type="RefSeq" id="WP_185665036.1">
    <property type="nucleotide sequence ID" value="NZ_JACLAW010000011.1"/>
</dbReference>
<name>A0A7X1KMK9_9SPHN</name>
<keyword evidence="2" id="KW-1185">Reference proteome</keyword>
<protein>
    <submittedName>
        <fullName evidence="1">Uncharacterized protein</fullName>
    </submittedName>
</protein>
<dbReference type="AlphaFoldDB" id="A0A7X1KMK9"/>
<organism evidence="1 2">
    <name type="scientific">Novosphingobium flavum</name>
    <dbReference type="NCBI Taxonomy" id="1778672"/>
    <lineage>
        <taxon>Bacteria</taxon>
        <taxon>Pseudomonadati</taxon>
        <taxon>Pseudomonadota</taxon>
        <taxon>Alphaproteobacteria</taxon>
        <taxon>Sphingomonadales</taxon>
        <taxon>Sphingomonadaceae</taxon>
        <taxon>Novosphingobium</taxon>
    </lineage>
</organism>
<dbReference type="EMBL" id="JACLAW010000011">
    <property type="protein sequence ID" value="MBC2666746.1"/>
    <property type="molecule type" value="Genomic_DNA"/>
</dbReference>
<evidence type="ECO:0000313" key="1">
    <source>
        <dbReference type="EMBL" id="MBC2666746.1"/>
    </source>
</evidence>
<comment type="caution">
    <text evidence="1">The sequence shown here is derived from an EMBL/GenBank/DDBJ whole genome shotgun (WGS) entry which is preliminary data.</text>
</comment>
<dbReference type="Proteomes" id="UP000566813">
    <property type="component" value="Unassembled WGS sequence"/>
</dbReference>
<evidence type="ECO:0000313" key="2">
    <source>
        <dbReference type="Proteomes" id="UP000566813"/>
    </source>
</evidence>
<accession>A0A7X1KMK9</accession>
<reference evidence="1 2" key="1">
    <citation type="submission" date="2020-08" db="EMBL/GenBank/DDBJ databases">
        <title>The genome sequence of type strain Novosphingobium flavum NBRC 111647.</title>
        <authorList>
            <person name="Liu Y."/>
        </authorList>
    </citation>
    <scope>NUCLEOTIDE SEQUENCE [LARGE SCALE GENOMIC DNA]</scope>
    <source>
        <strain evidence="1 2">NBRC 111647</strain>
    </source>
</reference>